<dbReference type="SUPFAM" id="SSF48726">
    <property type="entry name" value="Immunoglobulin"/>
    <property type="match status" value="4"/>
</dbReference>
<keyword evidence="11" id="KW-1015">Disulfide bond</keyword>
<dbReference type="EMBL" id="CALNXJ010000030">
    <property type="protein sequence ID" value="CAH3136086.1"/>
    <property type="molecule type" value="Genomic_DNA"/>
</dbReference>
<evidence type="ECO:0000259" key="18">
    <source>
        <dbReference type="PROSITE" id="PS50011"/>
    </source>
</evidence>
<feature type="compositionally biased region" description="Basic and acidic residues" evidence="17">
    <location>
        <begin position="1068"/>
        <end position="1087"/>
    </location>
</feature>
<reference evidence="20 21" key="1">
    <citation type="submission" date="2022-05" db="EMBL/GenBank/DDBJ databases">
        <authorList>
            <consortium name="Genoscope - CEA"/>
            <person name="William W."/>
        </authorList>
    </citation>
    <scope>NUCLEOTIDE SEQUENCE [LARGE SCALE GENOMIC DNA]</scope>
</reference>
<keyword evidence="4" id="KW-0812">Transmembrane</keyword>
<feature type="region of interest" description="Disordered" evidence="17">
    <location>
        <begin position="988"/>
        <end position="1011"/>
    </location>
</feature>
<dbReference type="PROSITE" id="PS50835">
    <property type="entry name" value="IG_LIKE"/>
    <property type="match status" value="4"/>
</dbReference>
<dbReference type="CDD" id="cd00096">
    <property type="entry name" value="Ig"/>
    <property type="match status" value="1"/>
</dbReference>
<keyword evidence="8" id="KW-1133">Transmembrane helix</keyword>
<dbReference type="Pfam" id="PF13927">
    <property type="entry name" value="Ig_3"/>
    <property type="match status" value="2"/>
</dbReference>
<dbReference type="Pfam" id="PF07679">
    <property type="entry name" value="I-set"/>
    <property type="match status" value="2"/>
</dbReference>
<dbReference type="InterPro" id="IPR050122">
    <property type="entry name" value="RTK"/>
</dbReference>
<dbReference type="PROSITE" id="PS50011">
    <property type="entry name" value="PROTEIN_KINASE_DOM"/>
    <property type="match status" value="1"/>
</dbReference>
<evidence type="ECO:0000256" key="3">
    <source>
        <dbReference type="ARBA" id="ARBA00022679"/>
    </source>
</evidence>
<evidence type="ECO:0000256" key="16">
    <source>
        <dbReference type="PROSITE-ProRule" id="PRU10141"/>
    </source>
</evidence>
<evidence type="ECO:0000256" key="17">
    <source>
        <dbReference type="SAM" id="MobiDB-lite"/>
    </source>
</evidence>
<feature type="compositionally biased region" description="Acidic residues" evidence="17">
    <location>
        <begin position="1098"/>
        <end position="1107"/>
    </location>
</feature>
<feature type="domain" description="Ig-like" evidence="19">
    <location>
        <begin position="81"/>
        <end position="158"/>
    </location>
</feature>
<dbReference type="InterPro" id="IPR003598">
    <property type="entry name" value="Ig_sub2"/>
</dbReference>
<sequence length="1145" mass="125462">INTELKNQSVAYNSSLKFICSLSGFPTPKILWTKDGVNRGNKNTLTINRVSYEDAGQYKCSAENSEGKSESAFHITVTGPPEINTELKNQSVAYNSSLKFICSLSGFPTPEILWTKDGVNCGNNNTLTIRQARLKDSGSYTCSANNSEGSKNSTFWIQVVGVSPQIIEPPKSQFLTEGYPVNLNCVASGIPTPTFVWTFNNGDLPSGINQTDHEEESFLVSPSVTKGMSGTYRCTAKNKANTTSSSATLRVYGKASAQVVPEKYITLTKGDILTLTCKVNEETISVIWKKDGDPIIERAIIDQRLHKLVITEVVEKDNGEYSCEARNKPGTVARSVVTVNVKSKFSPPSSSSQEWYYIGGPLAAVVFLLALTSYIKKRRETGKILVDRFKIPLDISIVDNTSDGLVREDEVEMDQLNANTDGWEIAVDRLILREHIGKGAFGSVWRALLGRSRGRPGNRTVAAKCYLPISGEKGRKALLREIELLKLFGREGHENVVKFIGCVTVGAQPILIMEYLWRGDLLGYLRKSRGVFDQYHHGVGGVDHLTTYDMVLFAKQIAHGMTFLASRGIIHRDLAARNILLDEHRVCKLTDFGLSYQDFKYGPGNAKKGCIPIKWTAPEILFGHVEQLSTKSDVWSYGIVLYEIFTVGGIPYDGWSQSTTMKKIEEGYRLPKPEHIDDSLYAVMLNCWKYESASRPHFVKLYQTMDTYIKTKTYVDIFDDDKYDQDKYNSVDDRGAVANPEDAGPDELGAAAANPIGEVGEHGATAQPFLVAVDDDATAFPLGINVGDEGAPATDPDREVVGKHGATAHPFVVAIDDGATAFPFAINLQDKGAAAGNLAREVGKHGATAHPSMVGIDDGSTAFPLGIKVEEEGCAAYPFESDKKDMDAQAYPLESDTLPYLSENEEDVDDSECPLAIEEEEIDPLPSSLVMEEDGLAASACPLVTGEENSDSLACPLVVEEEDSNNSACSPVLEEEDLEATECLSVTEKEDPTSFARSANEANKRDASPFPCVIEEEDLDSLEYNPLIEKEGLSDFFFPPEIQTNDEEGVTSKPENTVGYEGAVAVQSEKETVEEEPKTCRQEYTKDEQDDLGNYMDDQSDAVDLFDGDAGVQEYDGNQLTAADMDETGNDDDEESSEATPLVQD</sequence>
<keyword evidence="13" id="KW-0325">Glycoprotein</keyword>
<dbReference type="InterPro" id="IPR013783">
    <property type="entry name" value="Ig-like_fold"/>
</dbReference>
<dbReference type="PRINTS" id="PR00109">
    <property type="entry name" value="TYRKINASE"/>
</dbReference>
<feature type="non-terminal residue" evidence="20">
    <location>
        <position position="1"/>
    </location>
</feature>
<dbReference type="PANTHER" id="PTHR24416">
    <property type="entry name" value="TYROSINE-PROTEIN KINASE RECEPTOR"/>
    <property type="match status" value="1"/>
</dbReference>
<gene>
    <name evidence="20" type="ORF">PMEA_00017459</name>
</gene>
<dbReference type="EC" id="2.7.10.1" evidence="2"/>
<keyword evidence="7 16" id="KW-0067">ATP-binding</keyword>
<evidence type="ECO:0000256" key="13">
    <source>
        <dbReference type="ARBA" id="ARBA00023180"/>
    </source>
</evidence>
<dbReference type="InterPro" id="IPR017441">
    <property type="entry name" value="Protein_kinase_ATP_BS"/>
</dbReference>
<feature type="domain" description="Ig-like" evidence="19">
    <location>
        <begin position="164"/>
        <end position="250"/>
    </location>
</feature>
<evidence type="ECO:0000256" key="1">
    <source>
        <dbReference type="ARBA" id="ARBA00004167"/>
    </source>
</evidence>
<evidence type="ECO:0000256" key="9">
    <source>
        <dbReference type="ARBA" id="ARBA00023136"/>
    </source>
</evidence>
<feature type="compositionally biased region" description="Acidic residues" evidence="17">
    <location>
        <begin position="1124"/>
        <end position="1137"/>
    </location>
</feature>
<feature type="region of interest" description="Disordered" evidence="17">
    <location>
        <begin position="1038"/>
        <end position="1057"/>
    </location>
</feature>
<keyword evidence="9" id="KW-0472">Membrane</keyword>
<dbReference type="InterPro" id="IPR003599">
    <property type="entry name" value="Ig_sub"/>
</dbReference>
<evidence type="ECO:0000313" key="20">
    <source>
        <dbReference type="EMBL" id="CAH3136086.1"/>
    </source>
</evidence>
<dbReference type="InterPro" id="IPR013098">
    <property type="entry name" value="Ig_I-set"/>
</dbReference>
<dbReference type="GO" id="GO:0005524">
    <property type="term" value="F:ATP binding"/>
    <property type="evidence" value="ECO:0007669"/>
    <property type="project" value="UniProtKB-UniRule"/>
</dbReference>
<evidence type="ECO:0000256" key="12">
    <source>
        <dbReference type="ARBA" id="ARBA00023170"/>
    </source>
</evidence>
<dbReference type="InterPro" id="IPR007110">
    <property type="entry name" value="Ig-like_dom"/>
</dbReference>
<evidence type="ECO:0000256" key="10">
    <source>
        <dbReference type="ARBA" id="ARBA00023137"/>
    </source>
</evidence>
<dbReference type="Gene3D" id="1.10.510.10">
    <property type="entry name" value="Transferase(Phosphotransferase) domain 1"/>
    <property type="match status" value="1"/>
</dbReference>
<dbReference type="Pfam" id="PF07714">
    <property type="entry name" value="PK_Tyr_Ser-Thr"/>
    <property type="match status" value="1"/>
</dbReference>
<dbReference type="SMART" id="SM00408">
    <property type="entry name" value="IGc2"/>
    <property type="match status" value="4"/>
</dbReference>
<keyword evidence="10" id="KW-0829">Tyrosine-protein kinase</keyword>
<dbReference type="GO" id="GO:0004714">
    <property type="term" value="F:transmembrane receptor protein tyrosine kinase activity"/>
    <property type="evidence" value="ECO:0007669"/>
    <property type="project" value="UniProtKB-EC"/>
</dbReference>
<keyword evidence="5 16" id="KW-0547">Nucleotide-binding</keyword>
<dbReference type="PROSITE" id="PS00107">
    <property type="entry name" value="PROTEIN_KINASE_ATP"/>
    <property type="match status" value="1"/>
</dbReference>
<feature type="domain" description="Ig-like" evidence="19">
    <location>
        <begin position="255"/>
        <end position="340"/>
    </location>
</feature>
<dbReference type="SUPFAM" id="SSF56112">
    <property type="entry name" value="Protein kinase-like (PK-like)"/>
    <property type="match status" value="1"/>
</dbReference>
<keyword evidence="21" id="KW-1185">Reference proteome</keyword>
<dbReference type="CDD" id="cd00192">
    <property type="entry name" value="PTKc"/>
    <property type="match status" value="1"/>
</dbReference>
<dbReference type="SMART" id="SM00409">
    <property type="entry name" value="IG"/>
    <property type="match status" value="4"/>
</dbReference>
<dbReference type="GO" id="GO:0043235">
    <property type="term" value="C:receptor complex"/>
    <property type="evidence" value="ECO:0007669"/>
    <property type="project" value="TreeGrafter"/>
</dbReference>
<dbReference type="FunFam" id="1.10.510.10:FF:000554">
    <property type="entry name" value="Predicted protein"/>
    <property type="match status" value="1"/>
</dbReference>
<evidence type="ECO:0000259" key="19">
    <source>
        <dbReference type="PROSITE" id="PS50835"/>
    </source>
</evidence>
<keyword evidence="6" id="KW-0418">Kinase</keyword>
<feature type="domain" description="Ig-like" evidence="19">
    <location>
        <begin position="1"/>
        <end position="76"/>
    </location>
</feature>
<dbReference type="Proteomes" id="UP001159428">
    <property type="component" value="Unassembled WGS sequence"/>
</dbReference>
<evidence type="ECO:0000256" key="4">
    <source>
        <dbReference type="ARBA" id="ARBA00022692"/>
    </source>
</evidence>
<proteinExistence type="predicted"/>
<dbReference type="PANTHER" id="PTHR24416:SF621">
    <property type="entry name" value="TYROSINE KINASE RECEPTOR CAD96CA"/>
    <property type="match status" value="1"/>
</dbReference>
<evidence type="ECO:0000256" key="6">
    <source>
        <dbReference type="ARBA" id="ARBA00022777"/>
    </source>
</evidence>
<feature type="domain" description="Protein kinase" evidence="18">
    <location>
        <begin position="430"/>
        <end position="709"/>
    </location>
</feature>
<dbReference type="PROSITE" id="PS00109">
    <property type="entry name" value="PROTEIN_KINASE_TYR"/>
    <property type="match status" value="1"/>
</dbReference>
<dbReference type="InterPro" id="IPR036179">
    <property type="entry name" value="Ig-like_dom_sf"/>
</dbReference>
<dbReference type="GO" id="GO:0005886">
    <property type="term" value="C:plasma membrane"/>
    <property type="evidence" value="ECO:0007669"/>
    <property type="project" value="TreeGrafter"/>
</dbReference>
<keyword evidence="12" id="KW-0675">Receptor</keyword>
<name>A0AAU9X3L8_9CNID</name>
<keyword evidence="14" id="KW-0393">Immunoglobulin domain</keyword>
<dbReference type="Gene3D" id="3.30.200.20">
    <property type="entry name" value="Phosphorylase Kinase, domain 1"/>
    <property type="match status" value="1"/>
</dbReference>
<dbReference type="Gene3D" id="2.60.40.10">
    <property type="entry name" value="Immunoglobulins"/>
    <property type="match status" value="4"/>
</dbReference>
<feature type="region of interest" description="Disordered" evidence="17">
    <location>
        <begin position="1066"/>
        <end position="1145"/>
    </location>
</feature>
<dbReference type="InterPro" id="IPR008266">
    <property type="entry name" value="Tyr_kinase_AS"/>
</dbReference>
<dbReference type="SMART" id="SM00219">
    <property type="entry name" value="TyrKc"/>
    <property type="match status" value="1"/>
</dbReference>
<dbReference type="InterPro" id="IPR020635">
    <property type="entry name" value="Tyr_kinase_cat_dom"/>
</dbReference>
<comment type="subcellular location">
    <subcellularLocation>
        <location evidence="1">Membrane</location>
        <topology evidence="1">Single-pass membrane protein</topology>
    </subcellularLocation>
</comment>
<feature type="binding site" evidence="16">
    <location>
        <position position="464"/>
    </location>
    <ligand>
        <name>ATP</name>
        <dbReference type="ChEBI" id="CHEBI:30616"/>
    </ligand>
</feature>
<dbReference type="InterPro" id="IPR011009">
    <property type="entry name" value="Kinase-like_dom_sf"/>
</dbReference>
<evidence type="ECO:0000256" key="8">
    <source>
        <dbReference type="ARBA" id="ARBA00022989"/>
    </source>
</evidence>
<evidence type="ECO:0000256" key="7">
    <source>
        <dbReference type="ARBA" id="ARBA00022840"/>
    </source>
</evidence>
<comment type="caution">
    <text evidence="20">The sequence shown here is derived from an EMBL/GenBank/DDBJ whole genome shotgun (WGS) entry which is preliminary data.</text>
</comment>
<accession>A0AAU9X3L8</accession>
<keyword evidence="3" id="KW-0808">Transferase</keyword>
<evidence type="ECO:0000256" key="2">
    <source>
        <dbReference type="ARBA" id="ARBA00011902"/>
    </source>
</evidence>
<protein>
    <recommendedName>
        <fullName evidence="2">receptor protein-tyrosine kinase</fullName>
        <ecNumber evidence="2">2.7.10.1</ecNumber>
    </recommendedName>
</protein>
<dbReference type="InterPro" id="IPR001245">
    <property type="entry name" value="Ser-Thr/Tyr_kinase_cat_dom"/>
</dbReference>
<comment type="catalytic activity">
    <reaction evidence="15">
        <text>L-tyrosyl-[protein] + ATP = O-phospho-L-tyrosyl-[protein] + ADP + H(+)</text>
        <dbReference type="Rhea" id="RHEA:10596"/>
        <dbReference type="Rhea" id="RHEA-COMP:10136"/>
        <dbReference type="Rhea" id="RHEA-COMP:20101"/>
        <dbReference type="ChEBI" id="CHEBI:15378"/>
        <dbReference type="ChEBI" id="CHEBI:30616"/>
        <dbReference type="ChEBI" id="CHEBI:46858"/>
        <dbReference type="ChEBI" id="CHEBI:61978"/>
        <dbReference type="ChEBI" id="CHEBI:456216"/>
        <dbReference type="EC" id="2.7.10.1"/>
    </reaction>
</comment>
<organism evidence="20 21">
    <name type="scientific">Pocillopora meandrina</name>
    <dbReference type="NCBI Taxonomy" id="46732"/>
    <lineage>
        <taxon>Eukaryota</taxon>
        <taxon>Metazoa</taxon>
        <taxon>Cnidaria</taxon>
        <taxon>Anthozoa</taxon>
        <taxon>Hexacorallia</taxon>
        <taxon>Scleractinia</taxon>
        <taxon>Astrocoeniina</taxon>
        <taxon>Pocilloporidae</taxon>
        <taxon>Pocillopora</taxon>
    </lineage>
</organism>
<evidence type="ECO:0000256" key="15">
    <source>
        <dbReference type="ARBA" id="ARBA00051243"/>
    </source>
</evidence>
<evidence type="ECO:0000256" key="5">
    <source>
        <dbReference type="ARBA" id="ARBA00022741"/>
    </source>
</evidence>
<evidence type="ECO:0000256" key="11">
    <source>
        <dbReference type="ARBA" id="ARBA00023157"/>
    </source>
</evidence>
<dbReference type="GO" id="GO:0007169">
    <property type="term" value="P:cell surface receptor protein tyrosine kinase signaling pathway"/>
    <property type="evidence" value="ECO:0007669"/>
    <property type="project" value="TreeGrafter"/>
</dbReference>
<dbReference type="FunFam" id="2.60.40.10:FF:000032">
    <property type="entry name" value="palladin isoform X1"/>
    <property type="match status" value="1"/>
</dbReference>
<dbReference type="InterPro" id="IPR000719">
    <property type="entry name" value="Prot_kinase_dom"/>
</dbReference>
<evidence type="ECO:0000313" key="21">
    <source>
        <dbReference type="Proteomes" id="UP001159428"/>
    </source>
</evidence>
<evidence type="ECO:0000256" key="14">
    <source>
        <dbReference type="ARBA" id="ARBA00023319"/>
    </source>
</evidence>
<dbReference type="AlphaFoldDB" id="A0AAU9X3L8"/>